<accession>A0AAU8TF08</accession>
<proteinExistence type="predicted"/>
<evidence type="ECO:0000256" key="1">
    <source>
        <dbReference type="SAM" id="MobiDB-lite"/>
    </source>
</evidence>
<feature type="region of interest" description="Disordered" evidence="1">
    <location>
        <begin position="21"/>
        <end position="56"/>
    </location>
</feature>
<organism evidence="2 3">
    <name type="scientific">Paraburkholderia fungorum</name>
    <dbReference type="NCBI Taxonomy" id="134537"/>
    <lineage>
        <taxon>Bacteria</taxon>
        <taxon>Pseudomonadati</taxon>
        <taxon>Pseudomonadota</taxon>
        <taxon>Betaproteobacteria</taxon>
        <taxon>Burkholderiales</taxon>
        <taxon>Burkholderiaceae</taxon>
        <taxon>Paraburkholderia</taxon>
    </lineage>
</organism>
<dbReference type="Proteomes" id="UP000032614">
    <property type="component" value="Chromosome 1"/>
</dbReference>
<dbReference type="AlphaFoldDB" id="A0AAU8TF08"/>
<dbReference type="KEGG" id="bfn:OI25_2785"/>
<sequence>MSDKSSGRLGELVPIAVTHTAPNLDDFASMPHQANSARQKYTNPDKPAVDGRNTSA</sequence>
<reference evidence="2 3" key="1">
    <citation type="journal article" date="2015" name="Genome Announc.">
        <title>Complete genome sequences for 59 burkholderia isolates, both pathogenic and near neighbor.</title>
        <authorList>
            <person name="Johnson S.L."/>
            <person name="Bishop-Lilly K.A."/>
            <person name="Ladner J.T."/>
            <person name="Daligault H.E."/>
            <person name="Davenport K.W."/>
            <person name="Jaissle J."/>
            <person name="Frey K.G."/>
            <person name="Koroleva G.I."/>
            <person name="Bruce D.C."/>
            <person name="Coyne S.R."/>
            <person name="Broomall S.M."/>
            <person name="Li P.E."/>
            <person name="Teshima H."/>
            <person name="Gibbons H.S."/>
            <person name="Palacios G.F."/>
            <person name="Rosenzweig C.N."/>
            <person name="Redden C.L."/>
            <person name="Xu Y."/>
            <person name="Minogue T.D."/>
            <person name="Chain P.S."/>
        </authorList>
    </citation>
    <scope>NUCLEOTIDE SEQUENCE [LARGE SCALE GENOMIC DNA]</scope>
    <source>
        <strain evidence="2 3">ATCC BAA-463</strain>
    </source>
</reference>
<protein>
    <submittedName>
        <fullName evidence="2">Uncharacterized protein</fullName>
    </submittedName>
</protein>
<name>A0AAU8TF08_9BURK</name>
<dbReference type="EMBL" id="CP010026">
    <property type="protein sequence ID" value="AJZ59001.1"/>
    <property type="molecule type" value="Genomic_DNA"/>
</dbReference>
<feature type="compositionally biased region" description="Polar residues" evidence="1">
    <location>
        <begin position="32"/>
        <end position="42"/>
    </location>
</feature>
<evidence type="ECO:0000313" key="3">
    <source>
        <dbReference type="Proteomes" id="UP000032614"/>
    </source>
</evidence>
<evidence type="ECO:0000313" key="2">
    <source>
        <dbReference type="EMBL" id="AJZ59001.1"/>
    </source>
</evidence>
<gene>
    <name evidence="2" type="ORF">OI25_2785</name>
</gene>